<keyword evidence="1" id="KW-0732">Signal</keyword>
<keyword evidence="3" id="KW-1185">Reference proteome</keyword>
<protein>
    <submittedName>
        <fullName evidence="2">Uncharacterized protein</fullName>
    </submittedName>
</protein>
<reference evidence="2 3" key="1">
    <citation type="submission" date="2018-08" db="EMBL/GenBank/DDBJ databases">
        <title>Genomic Encyclopedia of Type Strains, Phase III (KMG-III): the genomes of soil and plant-associated and newly described type strains.</title>
        <authorList>
            <person name="Whitman W."/>
        </authorList>
    </citation>
    <scope>NUCLEOTIDE SEQUENCE [LARGE SCALE GENOMIC DNA]</scope>
    <source>
        <strain evidence="2 3">CGMCC 1.10966</strain>
    </source>
</reference>
<dbReference type="PROSITE" id="PS51257">
    <property type="entry name" value="PROKAR_LIPOPROTEIN"/>
    <property type="match status" value="1"/>
</dbReference>
<dbReference type="OrthoDB" id="9772442at2"/>
<organism evidence="2 3">
    <name type="scientific">Paenibacillus taihuensis</name>
    <dbReference type="NCBI Taxonomy" id="1156355"/>
    <lineage>
        <taxon>Bacteria</taxon>
        <taxon>Bacillati</taxon>
        <taxon>Bacillota</taxon>
        <taxon>Bacilli</taxon>
        <taxon>Bacillales</taxon>
        <taxon>Paenibacillaceae</taxon>
        <taxon>Paenibacillus</taxon>
    </lineage>
</organism>
<name>A0A3D9RQB5_9BACL</name>
<dbReference type="Proteomes" id="UP000256304">
    <property type="component" value="Unassembled WGS sequence"/>
</dbReference>
<proteinExistence type="predicted"/>
<gene>
    <name evidence="2" type="ORF">A8990_12361</name>
</gene>
<sequence>MKKSIFAILLLIALMGCKSAEKQENDVASLPNAPAMVTAPAENSTNIPTIPPETAEVEASEPEINMEEIADQSFDIQLGSWGQVRYVSSKQLQADGRTSMKIQLKNGKGATVYTFPEPELTITWNLEKIEAVSFKDLNGDGQKDVIVLADYSTDQPAPEEKSFVPYIYFQLDDRFISDSDIDRNVYLSEKAKSVSDIVALLRQAPPKEIHQWVEPESEEDVNHEKMVRELCTKVVNSDLEEDQIISIYDDAYMKEQQITNVNNDEEMYYQIGACFEAGMNNRIKNDPDLQRETVSLKKTVTAIISSQLGLDYLISGGGSIWSDIEEYTLGIYGYRLNRYVMLKQAGSVSDSSDYESLWKELDANMKHLKQLINSDSDNYGGVQTADQQKQIDDNYARLTAELHQLKILTADKDQGDIFLLQEISKLVDGTAGLG</sequence>
<dbReference type="AlphaFoldDB" id="A0A3D9RQB5"/>
<comment type="caution">
    <text evidence="2">The sequence shown here is derived from an EMBL/GenBank/DDBJ whole genome shotgun (WGS) entry which is preliminary data.</text>
</comment>
<feature type="chain" id="PRO_5017626948" evidence="1">
    <location>
        <begin position="23"/>
        <end position="434"/>
    </location>
</feature>
<evidence type="ECO:0000313" key="3">
    <source>
        <dbReference type="Proteomes" id="UP000256304"/>
    </source>
</evidence>
<evidence type="ECO:0000313" key="2">
    <source>
        <dbReference type="EMBL" id="REE78933.1"/>
    </source>
</evidence>
<feature type="signal peptide" evidence="1">
    <location>
        <begin position="1"/>
        <end position="22"/>
    </location>
</feature>
<accession>A0A3D9RQB5</accession>
<evidence type="ECO:0000256" key="1">
    <source>
        <dbReference type="SAM" id="SignalP"/>
    </source>
</evidence>
<dbReference type="RefSeq" id="WP_116190566.1">
    <property type="nucleotide sequence ID" value="NZ_QTTN01000023.1"/>
</dbReference>
<dbReference type="EMBL" id="QTTN01000023">
    <property type="protein sequence ID" value="REE78933.1"/>
    <property type="molecule type" value="Genomic_DNA"/>
</dbReference>